<gene>
    <name evidence="2" type="ORF">DRE_00920</name>
</gene>
<dbReference type="Proteomes" id="UP000024837">
    <property type="component" value="Unassembled WGS sequence"/>
</dbReference>
<dbReference type="HOGENOM" id="CLU_1348907_0_0_1"/>
<evidence type="ECO:0000256" key="1">
    <source>
        <dbReference type="SAM" id="MobiDB-lite"/>
    </source>
</evidence>
<keyword evidence="3" id="KW-1185">Reference proteome</keyword>
<protein>
    <submittedName>
        <fullName evidence="2">Uncharacterized protein</fullName>
    </submittedName>
</protein>
<evidence type="ECO:0000313" key="2">
    <source>
        <dbReference type="EMBL" id="EWC44861.1"/>
    </source>
</evidence>
<feature type="region of interest" description="Disordered" evidence="1">
    <location>
        <begin position="136"/>
        <end position="155"/>
    </location>
</feature>
<accession>W7HLI4</accession>
<organism evidence="2 3">
    <name type="scientific">Drechslerella stenobrocha 248</name>
    <dbReference type="NCBI Taxonomy" id="1043628"/>
    <lineage>
        <taxon>Eukaryota</taxon>
        <taxon>Fungi</taxon>
        <taxon>Dikarya</taxon>
        <taxon>Ascomycota</taxon>
        <taxon>Pezizomycotina</taxon>
        <taxon>Orbiliomycetes</taxon>
        <taxon>Orbiliales</taxon>
        <taxon>Orbiliaceae</taxon>
        <taxon>Drechslerella</taxon>
    </lineage>
</organism>
<dbReference type="EMBL" id="KI966433">
    <property type="protein sequence ID" value="EWC44861.1"/>
    <property type="molecule type" value="Genomic_DNA"/>
</dbReference>
<reference evidence="2 3" key="1">
    <citation type="submission" date="2013-05" db="EMBL/GenBank/DDBJ databases">
        <title>Drechslerella stenobrocha genome reveals carnivorous origination and mechanical trapping mechanism of predatory fungi.</title>
        <authorList>
            <person name="Liu X."/>
            <person name="Zhang W."/>
            <person name="Liu K."/>
        </authorList>
    </citation>
    <scope>NUCLEOTIDE SEQUENCE [LARGE SCALE GENOMIC DNA]</scope>
    <source>
        <strain evidence="2 3">248</strain>
    </source>
</reference>
<name>W7HLI4_9PEZI</name>
<evidence type="ECO:0000313" key="3">
    <source>
        <dbReference type="Proteomes" id="UP000024837"/>
    </source>
</evidence>
<sequence>MYSGLAVGVRNATAQAASLTAEGMANYYNFLDNLDEASSQGHYLTTRSDPGQIELRDISKYSEAVEQNILPFLKLYGYDELHASVLDQYASFLEQLAKADVSEAGNVETTGKYLALGNLFCCLIATTRADFGFEADEEVEPKETSEAGTGEENQDRYRGHIGVLDGQEQAQLCNGITANDDSDYGAVIRGISQIQLEGPGGRD</sequence>
<dbReference type="OrthoDB" id="5379667at2759"/>
<dbReference type="AlphaFoldDB" id="W7HLI4"/>
<proteinExistence type="predicted"/>